<keyword evidence="2" id="KW-0472">Membrane</keyword>
<feature type="transmembrane region" description="Helical" evidence="2">
    <location>
        <begin position="100"/>
        <end position="121"/>
    </location>
</feature>
<feature type="compositionally biased region" description="Low complexity" evidence="1">
    <location>
        <begin position="330"/>
        <end position="341"/>
    </location>
</feature>
<feature type="region of interest" description="Disordered" evidence="1">
    <location>
        <begin position="296"/>
        <end position="341"/>
    </location>
</feature>
<evidence type="ECO:0000256" key="1">
    <source>
        <dbReference type="SAM" id="MobiDB-lite"/>
    </source>
</evidence>
<dbReference type="STRING" id="97359.A0A550CYE0"/>
<keyword evidence="2" id="KW-0812">Transmembrane</keyword>
<dbReference type="OrthoDB" id="3346544at2759"/>
<feature type="transmembrane region" description="Helical" evidence="2">
    <location>
        <begin position="21"/>
        <end position="42"/>
    </location>
</feature>
<keyword evidence="4" id="KW-1185">Reference proteome</keyword>
<dbReference type="AlphaFoldDB" id="A0A550CYE0"/>
<protein>
    <submittedName>
        <fullName evidence="3">Uncharacterized protein</fullName>
    </submittedName>
</protein>
<comment type="caution">
    <text evidence="3">The sequence shown here is derived from an EMBL/GenBank/DDBJ whole genome shotgun (WGS) entry which is preliminary data.</text>
</comment>
<keyword evidence="2" id="KW-1133">Transmembrane helix</keyword>
<evidence type="ECO:0000256" key="2">
    <source>
        <dbReference type="SAM" id="Phobius"/>
    </source>
</evidence>
<organism evidence="3 4">
    <name type="scientific">Schizophyllum amplum</name>
    <dbReference type="NCBI Taxonomy" id="97359"/>
    <lineage>
        <taxon>Eukaryota</taxon>
        <taxon>Fungi</taxon>
        <taxon>Dikarya</taxon>
        <taxon>Basidiomycota</taxon>
        <taxon>Agaricomycotina</taxon>
        <taxon>Agaricomycetes</taxon>
        <taxon>Agaricomycetidae</taxon>
        <taxon>Agaricales</taxon>
        <taxon>Schizophyllaceae</taxon>
        <taxon>Schizophyllum</taxon>
    </lineage>
</organism>
<dbReference type="Proteomes" id="UP000320762">
    <property type="component" value="Unassembled WGS sequence"/>
</dbReference>
<feature type="transmembrane region" description="Helical" evidence="2">
    <location>
        <begin position="236"/>
        <end position="255"/>
    </location>
</feature>
<evidence type="ECO:0000313" key="4">
    <source>
        <dbReference type="Proteomes" id="UP000320762"/>
    </source>
</evidence>
<feature type="transmembrane region" description="Helical" evidence="2">
    <location>
        <begin position="133"/>
        <end position="151"/>
    </location>
</feature>
<feature type="transmembrane region" description="Helical" evidence="2">
    <location>
        <begin position="63"/>
        <end position="80"/>
    </location>
</feature>
<accession>A0A550CYE0</accession>
<evidence type="ECO:0000313" key="3">
    <source>
        <dbReference type="EMBL" id="TRM69811.1"/>
    </source>
</evidence>
<reference evidence="3 4" key="1">
    <citation type="journal article" date="2019" name="New Phytol.">
        <title>Comparative genomics reveals unique wood-decay strategies and fruiting body development in the Schizophyllaceae.</title>
        <authorList>
            <person name="Almasi E."/>
            <person name="Sahu N."/>
            <person name="Krizsan K."/>
            <person name="Balint B."/>
            <person name="Kovacs G.M."/>
            <person name="Kiss B."/>
            <person name="Cseklye J."/>
            <person name="Drula E."/>
            <person name="Henrissat B."/>
            <person name="Nagy I."/>
            <person name="Chovatia M."/>
            <person name="Adam C."/>
            <person name="LaButti K."/>
            <person name="Lipzen A."/>
            <person name="Riley R."/>
            <person name="Grigoriev I.V."/>
            <person name="Nagy L.G."/>
        </authorList>
    </citation>
    <scope>NUCLEOTIDE SEQUENCE [LARGE SCALE GENOMIC DNA]</scope>
    <source>
        <strain evidence="3 4">NL-1724</strain>
    </source>
</reference>
<name>A0A550CYE0_9AGAR</name>
<feature type="transmembrane region" description="Helical" evidence="2">
    <location>
        <begin position="163"/>
        <end position="184"/>
    </location>
</feature>
<sequence length="341" mass="37766">MSALLGSEGILYTFHEVSLPVVNWIQGIFYGIYTTLFFQYILSRFEHGIGEAFPGRVNFGVNILMYINGTVFSGKTLSVYNMARLTEQADEILDLQLLRAILAASVLTYAQLWLGDFLIAYRTHLVWDGDWRLTALPWLILLATFVLIFTSSTSPNPAPQISAALFLAVAQNLITTSLLLYRLVSQHTESSRAGLHRFSRRNGSLVRIAYIISESAAMYLTVLLIYTVLFQIGHPAMLYLQVMLTPVTGIFLLTISVRVASMKSGSAGAGGSSMTWTPPSQWRISVQFARADLDVGSKHEESVQGDGERYIEMQHPSISGKDDDKRGSPSRRPSPSSTCPL</sequence>
<feature type="transmembrane region" description="Helical" evidence="2">
    <location>
        <begin position="205"/>
        <end position="230"/>
    </location>
</feature>
<gene>
    <name evidence="3" type="ORF">BD626DRAFT_563528</name>
</gene>
<proteinExistence type="predicted"/>
<feature type="compositionally biased region" description="Basic and acidic residues" evidence="1">
    <location>
        <begin position="296"/>
        <end position="312"/>
    </location>
</feature>
<dbReference type="EMBL" id="VDMD01000001">
    <property type="protein sequence ID" value="TRM69811.1"/>
    <property type="molecule type" value="Genomic_DNA"/>
</dbReference>